<feature type="coiled-coil region" evidence="4">
    <location>
        <begin position="129"/>
        <end position="195"/>
    </location>
</feature>
<dbReference type="Pfam" id="PF25954">
    <property type="entry name" value="Beta-barrel_RND_2"/>
    <property type="match status" value="1"/>
</dbReference>
<feature type="domain" description="Multidrug resistance protein MdtA-like barrel-sandwich hybrid" evidence="7">
    <location>
        <begin position="50"/>
        <end position="387"/>
    </location>
</feature>
<evidence type="ECO:0000256" key="2">
    <source>
        <dbReference type="ARBA" id="ARBA00009477"/>
    </source>
</evidence>
<evidence type="ECO:0000256" key="3">
    <source>
        <dbReference type="ARBA" id="ARBA00023054"/>
    </source>
</evidence>
<dbReference type="PANTHER" id="PTHR32347:SF14">
    <property type="entry name" value="EFFLUX SYSTEM COMPONENT YKNX-RELATED"/>
    <property type="match status" value="1"/>
</dbReference>
<dbReference type="InterPro" id="IPR058625">
    <property type="entry name" value="MdtA-like_BSH"/>
</dbReference>
<evidence type="ECO:0000256" key="4">
    <source>
        <dbReference type="SAM" id="Coils"/>
    </source>
</evidence>
<dbReference type="FunFam" id="2.40.30.170:FF:000010">
    <property type="entry name" value="Efflux RND transporter periplasmic adaptor subunit"/>
    <property type="match status" value="1"/>
</dbReference>
<dbReference type="InterPro" id="IPR050465">
    <property type="entry name" value="UPF0194_transport"/>
</dbReference>
<feature type="domain" description="CusB-like beta-barrel" evidence="8">
    <location>
        <begin position="408"/>
        <end position="484"/>
    </location>
</feature>
<dbReference type="PANTHER" id="PTHR32347">
    <property type="entry name" value="EFFLUX SYSTEM COMPONENT YKNX-RELATED"/>
    <property type="match status" value="1"/>
</dbReference>
<dbReference type="Gene3D" id="1.10.287.470">
    <property type="entry name" value="Helix hairpin bin"/>
    <property type="match status" value="2"/>
</dbReference>
<dbReference type="RefSeq" id="WP_184192493.1">
    <property type="nucleotide sequence ID" value="NZ_JACHGW010000001.1"/>
</dbReference>
<dbReference type="Gene3D" id="2.40.50.100">
    <property type="match status" value="1"/>
</dbReference>
<comment type="similarity">
    <text evidence="2">Belongs to the membrane fusion protein (MFP) (TC 8.A.1) family.</text>
</comment>
<evidence type="ECO:0000259" key="8">
    <source>
        <dbReference type="Pfam" id="PF25954"/>
    </source>
</evidence>
<sequence length="598" mass="62958">MLGGGGYFLNKRLSGASAAALKTQYKIGTIETGTVKKTVSSSGILQAWKVVDIKARAGGELTYLGVDIGSKVTPGQLLARIDPLDTQLQVNQARADERSALARRDQSQKTWQLQVAQSQIAIRDAEVSVRSAEATLSSSQANLSAAKARLLTSRQQAETQPALTNSAIANAKASYDQAKVLREQLNATNQQQRAAAAAAYKQAVANRENASLQLNRQKALVEKGFVAQQAVDSAQANLEVAEATLTSAKTKLDTVDSELRGSLESADARVAQTKAALEQAQAGLADITNRKNSVLEAEASVKQNEAAVKQSEAALARAKVALEQARTNVGNNEVRHYDIDTNNSSIVRAAASRTNAETTLQRTEIRAPMGGVVLSKTVEQGTIIASALGISSAGASMMTVGDTSRMYVDVTVDETDVANVDLGQKVDVSVEAYPGVPFEGKVIRVDPQAVVLQNVTSVHVRVEVDNSTPTFQLLKPGMNTTCEFVVKEVSDVLVVPNEALKDDNDGSKYVEKATGGKPAPPDATTGVPAEEGTKVDVKIEKIKVEIGTVGNDNTEIKSGAEAGMPVVTQTIEPEPPKAAGGSPFGNNNRGFGGGGGRR</sequence>
<dbReference type="Gene3D" id="2.40.420.20">
    <property type="match status" value="1"/>
</dbReference>
<keyword evidence="3 4" id="KW-0175">Coiled coil</keyword>
<gene>
    <name evidence="9" type="ORF">HNQ39_000632</name>
</gene>
<evidence type="ECO:0000259" key="6">
    <source>
        <dbReference type="Pfam" id="PF25876"/>
    </source>
</evidence>
<evidence type="ECO:0000256" key="5">
    <source>
        <dbReference type="SAM" id="MobiDB-lite"/>
    </source>
</evidence>
<dbReference type="Gene3D" id="2.40.30.170">
    <property type="match status" value="1"/>
</dbReference>
<comment type="subcellular location">
    <subcellularLocation>
        <location evidence="1">Cell envelope</location>
    </subcellularLocation>
</comment>
<comment type="caution">
    <text evidence="9">The sequence shown here is derived from an EMBL/GenBank/DDBJ whole genome shotgun (WGS) entry which is preliminary data.</text>
</comment>
<accession>A0A7W9W5F1</accession>
<dbReference type="AlphaFoldDB" id="A0A7W9W5F1"/>
<dbReference type="Pfam" id="PF25917">
    <property type="entry name" value="BSH_RND"/>
    <property type="match status" value="1"/>
</dbReference>
<evidence type="ECO:0000313" key="9">
    <source>
        <dbReference type="EMBL" id="MBB6048870.1"/>
    </source>
</evidence>
<protein>
    <submittedName>
        <fullName evidence="9">HlyD family secretion protein</fullName>
    </submittedName>
</protein>
<reference evidence="9 10" key="1">
    <citation type="submission" date="2020-08" db="EMBL/GenBank/DDBJ databases">
        <title>Genomic Encyclopedia of Type Strains, Phase IV (KMG-IV): sequencing the most valuable type-strain genomes for metagenomic binning, comparative biology and taxonomic classification.</title>
        <authorList>
            <person name="Goeker M."/>
        </authorList>
    </citation>
    <scope>NUCLEOTIDE SEQUENCE [LARGE SCALE GENOMIC DNA]</scope>
    <source>
        <strain evidence="9 10">DSM 23562</strain>
    </source>
</reference>
<dbReference type="Pfam" id="PF25876">
    <property type="entry name" value="HH_MFP_RND"/>
    <property type="match status" value="1"/>
</dbReference>
<proteinExistence type="inferred from homology"/>
<dbReference type="GO" id="GO:0030313">
    <property type="term" value="C:cell envelope"/>
    <property type="evidence" value="ECO:0007669"/>
    <property type="project" value="UniProtKB-SubCell"/>
</dbReference>
<feature type="region of interest" description="Disordered" evidence="5">
    <location>
        <begin position="503"/>
        <end position="529"/>
    </location>
</feature>
<feature type="region of interest" description="Disordered" evidence="5">
    <location>
        <begin position="571"/>
        <end position="598"/>
    </location>
</feature>
<dbReference type="InterPro" id="IPR058624">
    <property type="entry name" value="MdtA-like_HH"/>
</dbReference>
<evidence type="ECO:0000313" key="10">
    <source>
        <dbReference type="Proteomes" id="UP000520814"/>
    </source>
</evidence>
<organism evidence="9 10">
    <name type="scientific">Armatimonas rosea</name>
    <dbReference type="NCBI Taxonomy" id="685828"/>
    <lineage>
        <taxon>Bacteria</taxon>
        <taxon>Bacillati</taxon>
        <taxon>Armatimonadota</taxon>
        <taxon>Armatimonadia</taxon>
        <taxon>Armatimonadales</taxon>
        <taxon>Armatimonadaceae</taxon>
        <taxon>Armatimonas</taxon>
    </lineage>
</organism>
<feature type="domain" description="Multidrug resistance protein MdtA-like alpha-helical hairpin" evidence="6">
    <location>
        <begin position="194"/>
        <end position="255"/>
    </location>
</feature>
<name>A0A7W9W5F1_ARMRO</name>
<dbReference type="EMBL" id="JACHGW010000001">
    <property type="protein sequence ID" value="MBB6048870.1"/>
    <property type="molecule type" value="Genomic_DNA"/>
</dbReference>
<dbReference type="InterPro" id="IPR058792">
    <property type="entry name" value="Beta-barrel_RND_2"/>
</dbReference>
<keyword evidence="10" id="KW-1185">Reference proteome</keyword>
<feature type="coiled-coil region" evidence="4">
    <location>
        <begin position="231"/>
        <end position="328"/>
    </location>
</feature>
<evidence type="ECO:0000259" key="7">
    <source>
        <dbReference type="Pfam" id="PF25917"/>
    </source>
</evidence>
<feature type="compositionally biased region" description="Low complexity" evidence="5">
    <location>
        <begin position="580"/>
        <end position="589"/>
    </location>
</feature>
<dbReference type="Proteomes" id="UP000520814">
    <property type="component" value="Unassembled WGS sequence"/>
</dbReference>
<dbReference type="SUPFAM" id="SSF111369">
    <property type="entry name" value="HlyD-like secretion proteins"/>
    <property type="match status" value="3"/>
</dbReference>
<evidence type="ECO:0000256" key="1">
    <source>
        <dbReference type="ARBA" id="ARBA00004196"/>
    </source>
</evidence>